<dbReference type="InterPro" id="IPR029058">
    <property type="entry name" value="AB_hydrolase_fold"/>
</dbReference>
<accession>A0ABP0JDI3</accession>
<evidence type="ECO:0000256" key="3">
    <source>
        <dbReference type="ARBA" id="ARBA00022670"/>
    </source>
</evidence>
<keyword evidence="9" id="KW-1185">Reference proteome</keyword>
<dbReference type="InterPro" id="IPR001563">
    <property type="entry name" value="Peptidase_S10"/>
</dbReference>
<dbReference type="PRINTS" id="PR00724">
    <property type="entry name" value="CRBOXYPTASEC"/>
</dbReference>
<dbReference type="Gene3D" id="1.10.287.410">
    <property type="match status" value="1"/>
</dbReference>
<dbReference type="InterPro" id="IPR018202">
    <property type="entry name" value="Ser_caboxypep_ser_AS"/>
</dbReference>
<dbReference type="Pfam" id="PF00450">
    <property type="entry name" value="Peptidase_S10"/>
    <property type="match status" value="1"/>
</dbReference>
<evidence type="ECO:0000256" key="5">
    <source>
        <dbReference type="ARBA" id="ARBA00022801"/>
    </source>
</evidence>
<dbReference type="EC" id="3.4.16.-" evidence="7"/>
<comment type="caution">
    <text evidence="8">The sequence shown here is derived from an EMBL/GenBank/DDBJ whole genome shotgun (WGS) entry which is preliminary data.</text>
</comment>
<dbReference type="Gene3D" id="3.40.50.1820">
    <property type="entry name" value="alpha/beta hydrolase"/>
    <property type="match status" value="1"/>
</dbReference>
<evidence type="ECO:0000256" key="2">
    <source>
        <dbReference type="ARBA" id="ARBA00022645"/>
    </source>
</evidence>
<evidence type="ECO:0000256" key="7">
    <source>
        <dbReference type="RuleBase" id="RU361156"/>
    </source>
</evidence>
<evidence type="ECO:0000256" key="6">
    <source>
        <dbReference type="ARBA" id="ARBA00023180"/>
    </source>
</evidence>
<dbReference type="PROSITE" id="PS00131">
    <property type="entry name" value="CARBOXYPEPT_SER_SER"/>
    <property type="match status" value="1"/>
</dbReference>
<name>A0ABP0JDI3_9DINO</name>
<reference evidence="8 9" key="1">
    <citation type="submission" date="2024-02" db="EMBL/GenBank/DDBJ databases">
        <authorList>
            <person name="Chen Y."/>
            <person name="Shah S."/>
            <person name="Dougan E. K."/>
            <person name="Thang M."/>
            <person name="Chan C."/>
        </authorList>
    </citation>
    <scope>NUCLEOTIDE SEQUENCE [LARGE SCALE GENOMIC DNA]</scope>
</reference>
<keyword evidence="2 7" id="KW-0121">Carboxypeptidase</keyword>
<sequence>MLWIAALSFGLVGAQLLPEPPVDFGELQRLMNEEGMLTAEEVPSTNLSSPTICDSSVKQHSGYLDVAVGTKYFFWMFESRSKPSTDPLVLWLTGGPGCSSQFALLAENGPCNMAKNGTGTEKNPHSWTNNANVIWVDQPAATGFSTGLPLVHDETGVASNMYNFMQEFYKALPQYKNLDFFIFGESYAGHYVPAVSHYIWQQNQGNAGFKIPLKGLGIGNGLTDPQVQYSWYPDMAFDGGKSEGGTLEKGVIGRAGTLAMKAATIPCIKQIASCNGGDANACATAYALCNYGELIPYQLTGHNPYDMRIKCEKPPLCYDFSKVEDFLNDKKTQSELGVNKKWGSCNRIVNLAFQHDWMLNYQNKIPDLLKAGLRVLIYAGDVDYICNWLGNKKWTLAMDWPHKSDFNSAEDKEYQVAGQVAGRLRSSNGFHFMQVYQAGHMVPMDQPAVANQMLNDFIQGKFDKQTAIVV</sequence>
<dbReference type="PANTHER" id="PTHR11802:SF113">
    <property type="entry name" value="SERINE CARBOXYPEPTIDASE CTSA-4.1"/>
    <property type="match status" value="1"/>
</dbReference>
<keyword evidence="5 7" id="KW-0378">Hydrolase</keyword>
<protein>
    <recommendedName>
        <fullName evidence="7">Carboxypeptidase</fullName>
        <ecNumber evidence="7">3.4.16.-</ecNumber>
    </recommendedName>
</protein>
<keyword evidence="6" id="KW-0325">Glycoprotein</keyword>
<keyword evidence="4" id="KW-0732">Signal</keyword>
<evidence type="ECO:0000256" key="1">
    <source>
        <dbReference type="ARBA" id="ARBA00009431"/>
    </source>
</evidence>
<dbReference type="Proteomes" id="UP001642484">
    <property type="component" value="Unassembled WGS sequence"/>
</dbReference>
<dbReference type="EMBL" id="CAXAMN010005113">
    <property type="protein sequence ID" value="CAK9012350.1"/>
    <property type="molecule type" value="Genomic_DNA"/>
</dbReference>
<evidence type="ECO:0000256" key="4">
    <source>
        <dbReference type="ARBA" id="ARBA00022729"/>
    </source>
</evidence>
<dbReference type="PANTHER" id="PTHR11802">
    <property type="entry name" value="SERINE PROTEASE FAMILY S10 SERINE CARBOXYPEPTIDASE"/>
    <property type="match status" value="1"/>
</dbReference>
<proteinExistence type="inferred from homology"/>
<evidence type="ECO:0000313" key="8">
    <source>
        <dbReference type="EMBL" id="CAK9012350.1"/>
    </source>
</evidence>
<gene>
    <name evidence="8" type="ORF">CCMP2556_LOCUS10815</name>
</gene>
<comment type="similarity">
    <text evidence="1 7">Belongs to the peptidase S10 family.</text>
</comment>
<organism evidence="8 9">
    <name type="scientific">Durusdinium trenchii</name>
    <dbReference type="NCBI Taxonomy" id="1381693"/>
    <lineage>
        <taxon>Eukaryota</taxon>
        <taxon>Sar</taxon>
        <taxon>Alveolata</taxon>
        <taxon>Dinophyceae</taxon>
        <taxon>Suessiales</taxon>
        <taxon>Symbiodiniaceae</taxon>
        <taxon>Durusdinium</taxon>
    </lineage>
</organism>
<evidence type="ECO:0000313" key="9">
    <source>
        <dbReference type="Proteomes" id="UP001642484"/>
    </source>
</evidence>
<dbReference type="SUPFAM" id="SSF53474">
    <property type="entry name" value="alpha/beta-Hydrolases"/>
    <property type="match status" value="1"/>
</dbReference>
<keyword evidence="3 7" id="KW-0645">Protease</keyword>